<accession>A0A934TMZ4</accession>
<comment type="caution">
    <text evidence="1">The sequence shown here is derived from an EMBL/GenBank/DDBJ whole genome shotgun (WGS) entry which is preliminary data.</text>
</comment>
<gene>
    <name evidence="1" type="ORF">CCR87_15110</name>
</gene>
<dbReference type="InterPro" id="IPR029055">
    <property type="entry name" value="Ntn_hydrolases_N"/>
</dbReference>
<dbReference type="SUPFAM" id="SSF56235">
    <property type="entry name" value="N-terminal nucleophile aminohydrolases (Ntn hydrolases)"/>
    <property type="match status" value="1"/>
</dbReference>
<proteinExistence type="predicted"/>
<evidence type="ECO:0000313" key="2">
    <source>
        <dbReference type="Proteomes" id="UP000706333"/>
    </source>
</evidence>
<dbReference type="Gene3D" id="3.60.20.10">
    <property type="entry name" value="Glutamine Phosphoribosylpyrophosphate, subunit 1, domain 1"/>
    <property type="match status" value="1"/>
</dbReference>
<sequence>MTFSLAGRCARSGMFGCVVTTSSVAVGARCPYAAPGLGAVLTQHMTDPRLGPLGLEMLRLGYSAPQVLAGLVAVTPRSDWRQLGVIDAQGRTATFTGESNKPEKGDLCGQDCFALANIVRSATVPAAMVAAFEARPQDHIARRLLDALVAGHDAGSEFAPLIATALLVVDRYAFPHVDLRVDGDPDPIASLERLWAAYEPLAGLYDQRATDPDHVVRTHHTDTATPAERSDQ</sequence>
<reference evidence="1" key="2">
    <citation type="journal article" date="2020" name="Microorganisms">
        <title>Osmotic Adaptation and Compatible Solute Biosynthesis of Phototrophic Bacteria as Revealed from Genome Analyses.</title>
        <authorList>
            <person name="Imhoff J.F."/>
            <person name="Rahn T."/>
            <person name="Kunzel S."/>
            <person name="Keller A."/>
            <person name="Neulinger S.C."/>
        </authorList>
    </citation>
    <scope>NUCLEOTIDE SEQUENCE</scope>
    <source>
        <strain evidence="1">LMG 28126</strain>
    </source>
</reference>
<dbReference type="AlphaFoldDB" id="A0A934TMZ4"/>
<dbReference type="RefSeq" id="WP_207186663.1">
    <property type="nucleotide sequence ID" value="NZ_NHSD01000316.1"/>
</dbReference>
<evidence type="ECO:0008006" key="3">
    <source>
        <dbReference type="Google" id="ProtNLM"/>
    </source>
</evidence>
<dbReference type="Proteomes" id="UP000706333">
    <property type="component" value="Unassembled WGS sequence"/>
</dbReference>
<dbReference type="PANTHER" id="PTHR39328:SF1">
    <property type="entry name" value="BLL2871 PROTEIN"/>
    <property type="match status" value="1"/>
</dbReference>
<dbReference type="Pfam" id="PF06267">
    <property type="entry name" value="DUF1028"/>
    <property type="match status" value="1"/>
</dbReference>
<keyword evidence="2" id="KW-1185">Reference proteome</keyword>
<dbReference type="EMBL" id="NHSD01000316">
    <property type="protein sequence ID" value="MBK5928643.1"/>
    <property type="molecule type" value="Genomic_DNA"/>
</dbReference>
<organism evidence="1 2">
    <name type="scientific">Rhodobaculum claviforme</name>
    <dbReference type="NCBI Taxonomy" id="1549854"/>
    <lineage>
        <taxon>Bacteria</taxon>
        <taxon>Pseudomonadati</taxon>
        <taxon>Pseudomonadota</taxon>
        <taxon>Alphaproteobacteria</taxon>
        <taxon>Rhodobacterales</taxon>
        <taxon>Paracoccaceae</taxon>
        <taxon>Rhodobaculum</taxon>
    </lineage>
</organism>
<evidence type="ECO:0000313" key="1">
    <source>
        <dbReference type="EMBL" id="MBK5928643.1"/>
    </source>
</evidence>
<protein>
    <recommendedName>
        <fullName evidence="3">DUF1028 domain-containing protein</fullName>
    </recommendedName>
</protein>
<reference evidence="1" key="1">
    <citation type="submission" date="2017-05" db="EMBL/GenBank/DDBJ databases">
        <authorList>
            <person name="Imhoff J.F."/>
            <person name="Rahn T."/>
            <person name="Kuenzel S."/>
            <person name="Neulinger S.C."/>
        </authorList>
    </citation>
    <scope>NUCLEOTIDE SEQUENCE</scope>
    <source>
        <strain evidence="1">LMG 28126</strain>
    </source>
</reference>
<dbReference type="PANTHER" id="PTHR39328">
    <property type="entry name" value="BLL2871 PROTEIN"/>
    <property type="match status" value="1"/>
</dbReference>
<dbReference type="InterPro" id="IPR010430">
    <property type="entry name" value="DUF1028"/>
</dbReference>
<name>A0A934TMZ4_9RHOB</name>